<comment type="caution">
    <text evidence="2">The sequence shown here is derived from an EMBL/GenBank/DDBJ whole genome shotgun (WGS) entry which is preliminary data.</text>
</comment>
<protein>
    <submittedName>
        <fullName evidence="2">Uncharacterized protein</fullName>
    </submittedName>
</protein>
<feature type="compositionally biased region" description="Basic and acidic residues" evidence="1">
    <location>
        <begin position="105"/>
        <end position="124"/>
    </location>
</feature>
<evidence type="ECO:0000256" key="1">
    <source>
        <dbReference type="SAM" id="MobiDB-lite"/>
    </source>
</evidence>
<sequence length="124" mass="14082">MACSSAQSQEEPSIETDKLSYEIFSILETNFLFGYDDPDQKKPFVPKPVPDAPPQEPKPREDLPQNLHEVDAAVADRRGKICELPFSGRSTRKPSLLYQAYADAETERSEAPIFEREDKDHEGR</sequence>
<feature type="region of interest" description="Disordered" evidence="1">
    <location>
        <begin position="104"/>
        <end position="124"/>
    </location>
</feature>
<dbReference type="EMBL" id="JBJKBG010000006">
    <property type="protein sequence ID" value="KAL3737412.1"/>
    <property type="molecule type" value="Genomic_DNA"/>
</dbReference>
<proteinExistence type="predicted"/>
<dbReference type="AlphaFoldDB" id="A0ABD3KEB2"/>
<reference evidence="2 3" key="1">
    <citation type="submission" date="2024-11" db="EMBL/GenBank/DDBJ databases">
        <title>Chromosome-level genome assembly of Eucalyptus globulus Labill. provides insights into its genome evolution.</title>
        <authorList>
            <person name="Li X."/>
        </authorList>
    </citation>
    <scope>NUCLEOTIDE SEQUENCE [LARGE SCALE GENOMIC DNA]</scope>
    <source>
        <strain evidence="2">CL2024</strain>
        <tissue evidence="2">Fresh tender leaves</tissue>
    </source>
</reference>
<keyword evidence="3" id="KW-1185">Reference proteome</keyword>
<gene>
    <name evidence="2" type="ORF">ACJRO7_026212</name>
</gene>
<accession>A0ABD3KEB2</accession>
<evidence type="ECO:0000313" key="3">
    <source>
        <dbReference type="Proteomes" id="UP001634007"/>
    </source>
</evidence>
<evidence type="ECO:0000313" key="2">
    <source>
        <dbReference type="EMBL" id="KAL3737412.1"/>
    </source>
</evidence>
<feature type="region of interest" description="Disordered" evidence="1">
    <location>
        <begin position="37"/>
        <end position="65"/>
    </location>
</feature>
<name>A0ABD3KEB2_EUCGL</name>
<dbReference type="Proteomes" id="UP001634007">
    <property type="component" value="Unassembled WGS sequence"/>
</dbReference>
<organism evidence="2 3">
    <name type="scientific">Eucalyptus globulus</name>
    <name type="common">Tasmanian blue gum</name>
    <dbReference type="NCBI Taxonomy" id="34317"/>
    <lineage>
        <taxon>Eukaryota</taxon>
        <taxon>Viridiplantae</taxon>
        <taxon>Streptophyta</taxon>
        <taxon>Embryophyta</taxon>
        <taxon>Tracheophyta</taxon>
        <taxon>Spermatophyta</taxon>
        <taxon>Magnoliopsida</taxon>
        <taxon>eudicotyledons</taxon>
        <taxon>Gunneridae</taxon>
        <taxon>Pentapetalae</taxon>
        <taxon>rosids</taxon>
        <taxon>malvids</taxon>
        <taxon>Myrtales</taxon>
        <taxon>Myrtaceae</taxon>
        <taxon>Myrtoideae</taxon>
        <taxon>Eucalypteae</taxon>
        <taxon>Eucalyptus</taxon>
    </lineage>
</organism>
<feature type="compositionally biased region" description="Pro residues" evidence="1">
    <location>
        <begin position="45"/>
        <end position="56"/>
    </location>
</feature>